<dbReference type="InterPro" id="IPR004358">
    <property type="entry name" value="Sig_transdc_His_kin-like_C"/>
</dbReference>
<dbReference type="SMART" id="SM00304">
    <property type="entry name" value="HAMP"/>
    <property type="match status" value="1"/>
</dbReference>
<dbReference type="InterPro" id="IPR036890">
    <property type="entry name" value="HATPase_C_sf"/>
</dbReference>
<keyword evidence="5" id="KW-0808">Transferase</keyword>
<dbReference type="InterPro" id="IPR036097">
    <property type="entry name" value="HisK_dim/P_sf"/>
</dbReference>
<sequence length="498" mass="54947">MARKQVNRTAGEVKSSIVLRLNTRLFFRLLGIYVGMNLLISLLFCGGMFVWAEQQAAHINGLVEERGVPTAEATEWMNAGNYIVTAGSADGAGFRLPEWLPAPDDTAQGVRYFNPGDINFFFLIHFRTGGTTSYTVAMPGEEPYTITLDLQSPMTFFSVVSRVLLVFQLLSLISNLFKNAGTIKKTLRPIQDLAAAAARLNTVSGMSPEELQALAGKLDQINATHLDTRISVTGQQKELKTLAEAINAMLDRINEAYRSQMRFVSDASHELRTPIAVIQGYANMLNRWGKDDPATRQEAIDAISAEAASMKELVEQLLFLARGDNESMHVEFENFDLTAVAAEVLRETEMIDQTHQFSARWEESVTINADVGLIKQAMRILVDNSIKYTPAGGKIRLGVEKRDGAARLTVQDEGQGIDAASLPHIFERFYRTDQSRARQTGGTGLGLAIAKWIVDRHGGWFEVTSREGIGTRMTVVLPLAPPAQQTAPDQPEEEKKLA</sequence>
<evidence type="ECO:0000256" key="2">
    <source>
        <dbReference type="ARBA" id="ARBA00004370"/>
    </source>
</evidence>
<organism evidence="11 12">
    <name type="scientific">Pseudoflavonifractor intestinihominis</name>
    <dbReference type="NCBI Taxonomy" id="3133171"/>
    <lineage>
        <taxon>Bacteria</taxon>
        <taxon>Bacillati</taxon>
        <taxon>Bacillota</taxon>
        <taxon>Clostridia</taxon>
        <taxon>Eubacteriales</taxon>
        <taxon>Oscillospiraceae</taxon>
        <taxon>Pseudoflavonifractor</taxon>
    </lineage>
</organism>
<dbReference type="SUPFAM" id="SSF47384">
    <property type="entry name" value="Homodimeric domain of signal transducing histidine kinase"/>
    <property type="match status" value="1"/>
</dbReference>
<feature type="domain" description="Histidine kinase" evidence="9">
    <location>
        <begin position="266"/>
        <end position="481"/>
    </location>
</feature>
<evidence type="ECO:0000259" key="9">
    <source>
        <dbReference type="PROSITE" id="PS50109"/>
    </source>
</evidence>
<proteinExistence type="predicted"/>
<evidence type="ECO:0000256" key="7">
    <source>
        <dbReference type="ARBA" id="ARBA00023012"/>
    </source>
</evidence>
<dbReference type="Gene3D" id="3.30.565.10">
    <property type="entry name" value="Histidine kinase-like ATPase, C-terminal domain"/>
    <property type="match status" value="1"/>
</dbReference>
<evidence type="ECO:0000256" key="8">
    <source>
        <dbReference type="SAM" id="Phobius"/>
    </source>
</evidence>
<keyword evidence="11" id="KW-0547">Nucleotide-binding</keyword>
<evidence type="ECO:0000256" key="1">
    <source>
        <dbReference type="ARBA" id="ARBA00000085"/>
    </source>
</evidence>
<keyword evidence="8" id="KW-0812">Transmembrane</keyword>
<dbReference type="PROSITE" id="PS50885">
    <property type="entry name" value="HAMP"/>
    <property type="match status" value="1"/>
</dbReference>
<dbReference type="PROSITE" id="PS50109">
    <property type="entry name" value="HIS_KIN"/>
    <property type="match status" value="1"/>
</dbReference>
<evidence type="ECO:0000256" key="4">
    <source>
        <dbReference type="ARBA" id="ARBA00022553"/>
    </source>
</evidence>
<dbReference type="PANTHER" id="PTHR43711:SF28">
    <property type="entry name" value="SENSOR HISTIDINE KINASE YXDK"/>
    <property type="match status" value="1"/>
</dbReference>
<keyword evidence="12" id="KW-1185">Reference proteome</keyword>
<dbReference type="Pfam" id="PF00512">
    <property type="entry name" value="HisKA"/>
    <property type="match status" value="1"/>
</dbReference>
<dbReference type="Gene3D" id="1.10.287.130">
    <property type="match status" value="1"/>
</dbReference>
<evidence type="ECO:0000256" key="6">
    <source>
        <dbReference type="ARBA" id="ARBA00022777"/>
    </source>
</evidence>
<evidence type="ECO:0000259" key="10">
    <source>
        <dbReference type="PROSITE" id="PS50885"/>
    </source>
</evidence>
<evidence type="ECO:0000313" key="12">
    <source>
        <dbReference type="Proteomes" id="UP001464378"/>
    </source>
</evidence>
<evidence type="ECO:0000256" key="3">
    <source>
        <dbReference type="ARBA" id="ARBA00012438"/>
    </source>
</evidence>
<protein>
    <recommendedName>
        <fullName evidence="3">histidine kinase</fullName>
        <ecNumber evidence="3">2.7.13.3</ecNumber>
    </recommendedName>
</protein>
<dbReference type="GO" id="GO:0005524">
    <property type="term" value="F:ATP binding"/>
    <property type="evidence" value="ECO:0007669"/>
    <property type="project" value="UniProtKB-KW"/>
</dbReference>
<dbReference type="SMART" id="SM00387">
    <property type="entry name" value="HATPase_c"/>
    <property type="match status" value="1"/>
</dbReference>
<feature type="domain" description="HAMP" evidence="10">
    <location>
        <begin position="211"/>
        <end position="258"/>
    </location>
</feature>
<dbReference type="SUPFAM" id="SSF55874">
    <property type="entry name" value="ATPase domain of HSP90 chaperone/DNA topoisomerase II/histidine kinase"/>
    <property type="match status" value="1"/>
</dbReference>
<keyword evidence="8" id="KW-1133">Transmembrane helix</keyword>
<dbReference type="CDD" id="cd00075">
    <property type="entry name" value="HATPase"/>
    <property type="match status" value="1"/>
</dbReference>
<evidence type="ECO:0000313" key="11">
    <source>
        <dbReference type="EMBL" id="MEQ2442764.1"/>
    </source>
</evidence>
<dbReference type="InterPro" id="IPR003661">
    <property type="entry name" value="HisK_dim/P_dom"/>
</dbReference>
<comment type="caution">
    <text evidence="11">The sequence shown here is derived from an EMBL/GenBank/DDBJ whole genome shotgun (WGS) entry which is preliminary data.</text>
</comment>
<gene>
    <name evidence="11" type="ORF">WMO64_04715</name>
</gene>
<accession>A0ABV1E628</accession>
<dbReference type="CDD" id="cd00082">
    <property type="entry name" value="HisKA"/>
    <property type="match status" value="1"/>
</dbReference>
<dbReference type="InterPro" id="IPR005467">
    <property type="entry name" value="His_kinase_dom"/>
</dbReference>
<dbReference type="SMART" id="SM00388">
    <property type="entry name" value="HisKA"/>
    <property type="match status" value="1"/>
</dbReference>
<keyword evidence="7" id="KW-0902">Two-component regulatory system</keyword>
<dbReference type="EC" id="2.7.13.3" evidence="3"/>
<dbReference type="PANTHER" id="PTHR43711">
    <property type="entry name" value="TWO-COMPONENT HISTIDINE KINASE"/>
    <property type="match status" value="1"/>
</dbReference>
<dbReference type="Proteomes" id="UP001464378">
    <property type="component" value="Unassembled WGS sequence"/>
</dbReference>
<keyword evidence="11" id="KW-0067">ATP-binding</keyword>
<reference evidence="11 12" key="1">
    <citation type="submission" date="2024-03" db="EMBL/GenBank/DDBJ databases">
        <title>Human intestinal bacterial collection.</title>
        <authorList>
            <person name="Pauvert C."/>
            <person name="Hitch T.C.A."/>
            <person name="Clavel T."/>
        </authorList>
    </citation>
    <scope>NUCLEOTIDE SEQUENCE [LARGE SCALE GENOMIC DNA]</scope>
    <source>
        <strain evidence="11 12">CLA-AP-H29</strain>
    </source>
</reference>
<keyword evidence="6" id="KW-0418">Kinase</keyword>
<feature type="transmembrane region" description="Helical" evidence="8">
    <location>
        <begin position="25"/>
        <end position="52"/>
    </location>
</feature>
<dbReference type="InterPro" id="IPR003594">
    <property type="entry name" value="HATPase_dom"/>
</dbReference>
<keyword evidence="4" id="KW-0597">Phosphoprotein</keyword>
<keyword evidence="8" id="KW-0472">Membrane</keyword>
<dbReference type="EMBL" id="JBBMFK010000005">
    <property type="protein sequence ID" value="MEQ2442764.1"/>
    <property type="molecule type" value="Genomic_DNA"/>
</dbReference>
<name>A0ABV1E628_9FIRM</name>
<comment type="subcellular location">
    <subcellularLocation>
        <location evidence="2">Membrane</location>
    </subcellularLocation>
</comment>
<comment type="catalytic activity">
    <reaction evidence="1">
        <text>ATP + protein L-histidine = ADP + protein N-phospho-L-histidine.</text>
        <dbReference type="EC" id="2.7.13.3"/>
    </reaction>
</comment>
<dbReference type="Pfam" id="PF02518">
    <property type="entry name" value="HATPase_c"/>
    <property type="match status" value="1"/>
</dbReference>
<dbReference type="CDD" id="cd06225">
    <property type="entry name" value="HAMP"/>
    <property type="match status" value="1"/>
</dbReference>
<dbReference type="InterPro" id="IPR050736">
    <property type="entry name" value="Sensor_HK_Regulatory"/>
</dbReference>
<evidence type="ECO:0000256" key="5">
    <source>
        <dbReference type="ARBA" id="ARBA00022679"/>
    </source>
</evidence>
<dbReference type="PRINTS" id="PR00344">
    <property type="entry name" value="BCTRLSENSOR"/>
</dbReference>
<dbReference type="RefSeq" id="WP_349231175.1">
    <property type="nucleotide sequence ID" value="NZ_JBBMFK010000005.1"/>
</dbReference>
<dbReference type="Pfam" id="PF00672">
    <property type="entry name" value="HAMP"/>
    <property type="match status" value="1"/>
</dbReference>
<dbReference type="InterPro" id="IPR003660">
    <property type="entry name" value="HAMP_dom"/>
</dbReference>